<sequence>MKNETPTVAHGPSGETAEYVFVTPELAVSWLALNIDNNRNVRKSRINGYVRDIQSDRWVITGEAIKFNASGRLVDGQNRCQAIVAAGKGAWVLVVRGISEDALIVLDSGSSRNAGDMLVITGLADRADAKDVGAIARLYSAYQAGDVKHAASNLGGSTGITKSELAEAVLAIPDIEFAARHARGMYRYLRLPVSALGVAFLEFSKLDVDDTAEFFNRIRDGIQNGPGDPFLTLSRRVSNDLQAGASRRIVPGQALFYLFRTWNAFREGEQLVKLQIGSPQAGFTPIPVPK</sequence>
<dbReference type="GeneID" id="36298331"/>
<protein>
    <submittedName>
        <fullName evidence="1">Uncharacterized protein</fullName>
    </submittedName>
</protein>
<evidence type="ECO:0000313" key="2">
    <source>
        <dbReference type="Proteomes" id="UP000182126"/>
    </source>
</evidence>
<organism evidence="1 2">
    <name type="scientific">Microbacterium paraoxydans</name>
    <dbReference type="NCBI Taxonomy" id="199592"/>
    <lineage>
        <taxon>Bacteria</taxon>
        <taxon>Bacillati</taxon>
        <taxon>Actinomycetota</taxon>
        <taxon>Actinomycetes</taxon>
        <taxon>Micrococcales</taxon>
        <taxon>Microbacteriaceae</taxon>
        <taxon>Microbacterium</taxon>
    </lineage>
</organism>
<reference evidence="1 2" key="1">
    <citation type="submission" date="2016-10" db="EMBL/GenBank/DDBJ databases">
        <authorList>
            <person name="de Groot N.N."/>
        </authorList>
    </citation>
    <scope>NUCLEOTIDE SEQUENCE [LARGE SCALE GENOMIC DNA]</scope>
    <source>
        <strain evidence="1 2">DSM 15019</strain>
    </source>
</reference>
<accession>A0A1H1MBD6</accession>
<gene>
    <name evidence="1" type="ORF">SAMN04489809_0450</name>
</gene>
<name>A0A1H1MBD6_9MICO</name>
<dbReference type="EMBL" id="LT629770">
    <property type="protein sequence ID" value="SDR83685.1"/>
    <property type="molecule type" value="Genomic_DNA"/>
</dbReference>
<evidence type="ECO:0000313" key="1">
    <source>
        <dbReference type="EMBL" id="SDR83685.1"/>
    </source>
</evidence>
<proteinExistence type="predicted"/>
<dbReference type="RefSeq" id="WP_157546978.1">
    <property type="nucleotide sequence ID" value="NZ_LT629770.1"/>
</dbReference>
<dbReference type="Proteomes" id="UP000182126">
    <property type="component" value="Chromosome I"/>
</dbReference>
<dbReference type="AlphaFoldDB" id="A0A1H1MBD6"/>